<evidence type="ECO:0000313" key="5">
    <source>
        <dbReference type="Proteomes" id="UP000664398"/>
    </source>
</evidence>
<feature type="domain" description="Ketoreductase" evidence="3">
    <location>
        <begin position="7"/>
        <end position="178"/>
    </location>
</feature>
<keyword evidence="2" id="KW-0560">Oxidoreductase</keyword>
<evidence type="ECO:0000256" key="1">
    <source>
        <dbReference type="ARBA" id="ARBA00006484"/>
    </source>
</evidence>
<evidence type="ECO:0000256" key="2">
    <source>
        <dbReference type="ARBA" id="ARBA00023002"/>
    </source>
</evidence>
<evidence type="ECO:0000313" key="4">
    <source>
        <dbReference type="EMBL" id="MBO1805092.1"/>
    </source>
</evidence>
<name>A0A939LVC5_9MICO</name>
<dbReference type="FunFam" id="3.40.50.720:FF:000084">
    <property type="entry name" value="Short-chain dehydrogenase reductase"/>
    <property type="match status" value="1"/>
</dbReference>
<gene>
    <name evidence="4" type="ORF">J4H91_07135</name>
</gene>
<protein>
    <submittedName>
        <fullName evidence="4">SDR family oxidoreductase</fullName>
    </submittedName>
</protein>
<dbReference type="PROSITE" id="PS00061">
    <property type="entry name" value="ADH_SHORT"/>
    <property type="match status" value="1"/>
</dbReference>
<dbReference type="Proteomes" id="UP000664398">
    <property type="component" value="Unassembled WGS sequence"/>
</dbReference>
<accession>A0A939LVC5</accession>
<dbReference type="SUPFAM" id="SSF51735">
    <property type="entry name" value="NAD(P)-binding Rossmann-fold domains"/>
    <property type="match status" value="1"/>
</dbReference>
<evidence type="ECO:0000259" key="3">
    <source>
        <dbReference type="SMART" id="SM00822"/>
    </source>
</evidence>
<keyword evidence="5" id="KW-1185">Reference proteome</keyword>
<dbReference type="InterPro" id="IPR057326">
    <property type="entry name" value="KR_dom"/>
</dbReference>
<comment type="caution">
    <text evidence="4">The sequence shown here is derived from an EMBL/GenBank/DDBJ whole genome shotgun (WGS) entry which is preliminary data.</text>
</comment>
<dbReference type="EMBL" id="JAGDYL010000009">
    <property type="protein sequence ID" value="MBO1805092.1"/>
    <property type="molecule type" value="Genomic_DNA"/>
</dbReference>
<dbReference type="InterPro" id="IPR020904">
    <property type="entry name" value="Sc_DH/Rdtase_CS"/>
</dbReference>
<dbReference type="PANTHER" id="PTHR42760">
    <property type="entry name" value="SHORT-CHAIN DEHYDROGENASES/REDUCTASES FAMILY MEMBER"/>
    <property type="match status" value="1"/>
</dbReference>
<reference evidence="4" key="1">
    <citation type="submission" date="2021-03" db="EMBL/GenBank/DDBJ databases">
        <title>Leucobacter chromiisoli sp. nov., isolated from chromium-containing soil of chemical plant.</title>
        <authorList>
            <person name="Xu Z."/>
        </authorList>
    </citation>
    <scope>NUCLEOTIDE SEQUENCE</scope>
    <source>
        <strain evidence="4">A2</strain>
    </source>
</reference>
<dbReference type="Gene3D" id="3.40.50.720">
    <property type="entry name" value="NAD(P)-binding Rossmann-like Domain"/>
    <property type="match status" value="1"/>
</dbReference>
<dbReference type="GO" id="GO:0030497">
    <property type="term" value="P:fatty acid elongation"/>
    <property type="evidence" value="ECO:0007669"/>
    <property type="project" value="TreeGrafter"/>
</dbReference>
<proteinExistence type="inferred from homology"/>
<dbReference type="PRINTS" id="PR00080">
    <property type="entry name" value="SDRFAMILY"/>
</dbReference>
<comment type="similarity">
    <text evidence="1">Belongs to the short-chain dehydrogenases/reductases (SDR) family.</text>
</comment>
<dbReference type="InterPro" id="IPR002347">
    <property type="entry name" value="SDR_fam"/>
</dbReference>
<dbReference type="PRINTS" id="PR00081">
    <property type="entry name" value="GDHRDH"/>
</dbReference>
<dbReference type="CDD" id="cd05233">
    <property type="entry name" value="SDR_c"/>
    <property type="match status" value="1"/>
</dbReference>
<sequence>MTASERRVIAITGGAAGIGLAVAERWVADGGYAVLLDLSEDNIAKAIALLGEENARGIRTDVTSAESVDAAFASIAEREGRLDGLMNGAGIGRPSPTAETSDADFDFLMSIHLGGVLRASRAAHPLLKASHGSIVNISSVAAKNGMPQRASYCSAKSAIEGFTRTTAVEWAPDGIRVNAVAPGYVRTALTDALIAEGKLDDAPIVARTPLARFAEPKEIAAVVVFLLSGDASYVNGHSLVVDGGLTIDGNWY</sequence>
<dbReference type="PANTHER" id="PTHR42760:SF40">
    <property type="entry name" value="3-OXOACYL-[ACYL-CARRIER-PROTEIN] REDUCTASE, CHLOROPLASTIC"/>
    <property type="match status" value="1"/>
</dbReference>
<dbReference type="AlphaFoldDB" id="A0A939LVC5"/>
<dbReference type="Pfam" id="PF13561">
    <property type="entry name" value="adh_short_C2"/>
    <property type="match status" value="1"/>
</dbReference>
<dbReference type="SMART" id="SM00822">
    <property type="entry name" value="PKS_KR"/>
    <property type="match status" value="1"/>
</dbReference>
<dbReference type="InterPro" id="IPR036291">
    <property type="entry name" value="NAD(P)-bd_dom_sf"/>
</dbReference>
<organism evidence="4 5">
    <name type="scientific">Leucobacter ruminantium</name>
    <dbReference type="NCBI Taxonomy" id="1289170"/>
    <lineage>
        <taxon>Bacteria</taxon>
        <taxon>Bacillati</taxon>
        <taxon>Actinomycetota</taxon>
        <taxon>Actinomycetes</taxon>
        <taxon>Micrococcales</taxon>
        <taxon>Microbacteriaceae</taxon>
        <taxon>Leucobacter</taxon>
    </lineage>
</organism>
<dbReference type="RefSeq" id="WP_208045573.1">
    <property type="nucleotide sequence ID" value="NZ_JAGDYL010000009.1"/>
</dbReference>
<dbReference type="GO" id="GO:0016616">
    <property type="term" value="F:oxidoreductase activity, acting on the CH-OH group of donors, NAD or NADP as acceptor"/>
    <property type="evidence" value="ECO:0007669"/>
    <property type="project" value="TreeGrafter"/>
</dbReference>